<comment type="caution">
    <text evidence="1">The sequence shown here is derived from an EMBL/GenBank/DDBJ whole genome shotgun (WGS) entry which is preliminary data.</text>
</comment>
<organism evidence="1 2">
    <name type="scientific">Camellia lanceoleosa</name>
    <dbReference type="NCBI Taxonomy" id="1840588"/>
    <lineage>
        <taxon>Eukaryota</taxon>
        <taxon>Viridiplantae</taxon>
        <taxon>Streptophyta</taxon>
        <taxon>Embryophyta</taxon>
        <taxon>Tracheophyta</taxon>
        <taxon>Spermatophyta</taxon>
        <taxon>Magnoliopsida</taxon>
        <taxon>eudicotyledons</taxon>
        <taxon>Gunneridae</taxon>
        <taxon>Pentapetalae</taxon>
        <taxon>asterids</taxon>
        <taxon>Ericales</taxon>
        <taxon>Theaceae</taxon>
        <taxon>Camellia</taxon>
    </lineage>
</organism>
<evidence type="ECO:0000313" key="2">
    <source>
        <dbReference type="Proteomes" id="UP001060215"/>
    </source>
</evidence>
<protein>
    <submittedName>
        <fullName evidence="1">SH3 domain-containing protein 1</fullName>
    </submittedName>
</protein>
<name>A0ACC0FJL7_9ERIC</name>
<gene>
    <name evidence="1" type="ORF">LOK49_LG13G02912</name>
</gene>
<sequence length="201" mass="22216">MEAIKKQATKLREQVAKQQQAILRQLGHLGYEAALVDDAELQSRKLAEDCCKYGTENQSAGSPLARAASQFGTSHRSMENERETVLGILGSQVSEPLRASITGAPLEDARHLTHRYDRLRQEVETQVGAEKSYHQNIIATLDELHAERDADVSPVLDGPDVPQDEHQNDSYFIAKVAPTGWSEGECKGEAGWFLCICSKAR</sequence>
<accession>A0ACC0FJL7</accession>
<dbReference type="EMBL" id="CM045771">
    <property type="protein sequence ID" value="KAI7988322.1"/>
    <property type="molecule type" value="Genomic_DNA"/>
</dbReference>
<reference evidence="1 2" key="1">
    <citation type="journal article" date="2022" name="Plant J.">
        <title>Chromosome-level genome of Camellia lanceoleosa provides a valuable resource for understanding genome evolution and self-incompatibility.</title>
        <authorList>
            <person name="Gong W."/>
            <person name="Xiao S."/>
            <person name="Wang L."/>
            <person name="Liao Z."/>
            <person name="Chang Y."/>
            <person name="Mo W."/>
            <person name="Hu G."/>
            <person name="Li W."/>
            <person name="Zhao G."/>
            <person name="Zhu H."/>
            <person name="Hu X."/>
            <person name="Ji K."/>
            <person name="Xiang X."/>
            <person name="Song Q."/>
            <person name="Yuan D."/>
            <person name="Jin S."/>
            <person name="Zhang L."/>
        </authorList>
    </citation>
    <scope>NUCLEOTIDE SEQUENCE [LARGE SCALE GENOMIC DNA]</scope>
    <source>
        <strain evidence="1">SQ_2022a</strain>
    </source>
</reference>
<evidence type="ECO:0000313" key="1">
    <source>
        <dbReference type="EMBL" id="KAI7988322.1"/>
    </source>
</evidence>
<proteinExistence type="predicted"/>
<dbReference type="Proteomes" id="UP001060215">
    <property type="component" value="Chromosome 14"/>
</dbReference>
<keyword evidence="2" id="KW-1185">Reference proteome</keyword>